<dbReference type="KEGG" id="rgi:RGI145_12450"/>
<dbReference type="GO" id="GO:0008270">
    <property type="term" value="F:zinc ion binding"/>
    <property type="evidence" value="ECO:0007669"/>
    <property type="project" value="UniProtKB-UniRule"/>
</dbReference>
<evidence type="ECO:0000313" key="3">
    <source>
        <dbReference type="EMBL" id="APT57803.1"/>
    </source>
</evidence>
<dbReference type="PROSITE" id="PS51902">
    <property type="entry name" value="CLPX_ZB"/>
    <property type="match status" value="1"/>
</dbReference>
<dbReference type="Pfam" id="PF06689">
    <property type="entry name" value="zf-C4_ClpX"/>
    <property type="match status" value="1"/>
</dbReference>
<dbReference type="GO" id="GO:0046983">
    <property type="term" value="F:protein dimerization activity"/>
    <property type="evidence" value="ECO:0007669"/>
    <property type="project" value="UniProtKB-UniRule"/>
</dbReference>
<dbReference type="Gene3D" id="6.20.220.10">
    <property type="entry name" value="ClpX chaperone, C4-type zinc finger domain"/>
    <property type="match status" value="1"/>
</dbReference>
<comment type="similarity">
    <text evidence="1">Belongs to the ClpX chaperone family.</text>
</comment>
<keyword evidence="1" id="KW-0479">Metal-binding</keyword>
<reference evidence="3 4" key="1">
    <citation type="submission" date="2016-05" db="EMBL/GenBank/DDBJ databases">
        <title>Complete Genome and Methylome Analysis of Psychrotrophic Bacterial Isolates from Antarctic Lake Untersee.</title>
        <authorList>
            <person name="Fomenkov A."/>
            <person name="Akimov V.N."/>
            <person name="Vasilyeva L.V."/>
            <person name="Andersen D."/>
            <person name="Vincze T."/>
            <person name="Roberts R.J."/>
        </authorList>
    </citation>
    <scope>NUCLEOTIDE SEQUENCE [LARGE SCALE GENOMIC DNA]</scope>
    <source>
        <strain evidence="3 4">U14-5</strain>
    </source>
</reference>
<dbReference type="GO" id="GO:0051082">
    <property type="term" value="F:unfolded protein binding"/>
    <property type="evidence" value="ECO:0007669"/>
    <property type="project" value="UniProtKB-UniRule"/>
</dbReference>
<dbReference type="InterPro" id="IPR059188">
    <property type="entry name" value="Znf_CLPX-like"/>
</dbReference>
<feature type="binding site" evidence="1">
    <location>
        <position position="92"/>
    </location>
    <ligand>
        <name>Zn(2+)</name>
        <dbReference type="ChEBI" id="CHEBI:29105"/>
    </ligand>
</feature>
<organism evidence="3 4">
    <name type="scientific">Roseomonas gilardii</name>
    <dbReference type="NCBI Taxonomy" id="257708"/>
    <lineage>
        <taxon>Bacteria</taxon>
        <taxon>Pseudomonadati</taxon>
        <taxon>Pseudomonadota</taxon>
        <taxon>Alphaproteobacteria</taxon>
        <taxon>Acetobacterales</taxon>
        <taxon>Roseomonadaceae</taxon>
        <taxon>Roseomonas</taxon>
    </lineage>
</organism>
<gene>
    <name evidence="3" type="ORF">RGI145_12450</name>
</gene>
<accession>A0A1L7AGA0</accession>
<keyword evidence="1" id="KW-0143">Chaperone</keyword>
<dbReference type="Proteomes" id="UP000185494">
    <property type="component" value="Chromosome 1"/>
</dbReference>
<dbReference type="SUPFAM" id="SSF57716">
    <property type="entry name" value="Glucocorticoid receptor-like (DNA-binding domain)"/>
    <property type="match status" value="1"/>
</dbReference>
<dbReference type="SMART" id="SM00994">
    <property type="entry name" value="zf-C4_ClpX"/>
    <property type="match status" value="1"/>
</dbReference>
<dbReference type="GO" id="GO:0006457">
    <property type="term" value="P:protein folding"/>
    <property type="evidence" value="ECO:0007669"/>
    <property type="project" value="UniProtKB-UniRule"/>
</dbReference>
<feature type="domain" description="ClpX-type ZB" evidence="2">
    <location>
        <begin position="80"/>
        <end position="133"/>
    </location>
</feature>
<dbReference type="EMBL" id="CP015583">
    <property type="protein sequence ID" value="APT57803.1"/>
    <property type="molecule type" value="Genomic_DNA"/>
</dbReference>
<dbReference type="AlphaFoldDB" id="A0A1L7AGA0"/>
<evidence type="ECO:0000313" key="4">
    <source>
        <dbReference type="Proteomes" id="UP000185494"/>
    </source>
</evidence>
<dbReference type="InterPro" id="IPR038366">
    <property type="entry name" value="Znf_CppX_C4_sf"/>
</dbReference>
<feature type="binding site" evidence="1">
    <location>
        <position position="95"/>
    </location>
    <ligand>
        <name>Zn(2+)</name>
        <dbReference type="ChEBI" id="CHEBI:29105"/>
    </ligand>
</feature>
<dbReference type="STRING" id="257708.RGI145_12450"/>
<keyword evidence="1" id="KW-0862">Zinc</keyword>
<name>A0A1L7AGA0_9PROT</name>
<proteinExistence type="inferred from homology"/>
<evidence type="ECO:0000259" key="2">
    <source>
        <dbReference type="PROSITE" id="PS51902"/>
    </source>
</evidence>
<feature type="binding site" evidence="1">
    <location>
        <position position="117"/>
    </location>
    <ligand>
        <name>Zn(2+)</name>
        <dbReference type="ChEBI" id="CHEBI:29105"/>
    </ligand>
</feature>
<dbReference type="InterPro" id="IPR010603">
    <property type="entry name" value="Znf_CppX_C4"/>
</dbReference>
<sequence>MSLATVFQMEAARLRREIKHNLAQKDRLLTDDHIERSQLVVRSGTMGIIAQTIERIAMALEEAPAVAAAPEKHTLSNAEGQAAPKRGNTLYCSFCGKSQHEARRLMAGPGVNICDECVDLCVSAIKEKDGENG</sequence>
<protein>
    <recommendedName>
        <fullName evidence="2">ClpX-type ZB domain-containing protein</fullName>
    </recommendedName>
</protein>
<feature type="binding site" evidence="1">
    <location>
        <position position="114"/>
    </location>
    <ligand>
        <name>Zn(2+)</name>
        <dbReference type="ChEBI" id="CHEBI:29105"/>
    </ligand>
</feature>
<evidence type="ECO:0000256" key="1">
    <source>
        <dbReference type="PROSITE-ProRule" id="PRU01250"/>
    </source>
</evidence>